<dbReference type="GO" id="GO:0006869">
    <property type="term" value="P:lipid transport"/>
    <property type="evidence" value="ECO:0007669"/>
    <property type="project" value="InterPro"/>
</dbReference>
<dbReference type="SUPFAM" id="SSF47699">
    <property type="entry name" value="Bifunctional inhibitor/lipid-transfer protein/seed storage 2S albumin"/>
    <property type="match status" value="1"/>
</dbReference>
<organism evidence="4 5">
    <name type="scientific">Lupinus albus</name>
    <name type="common">White lupine</name>
    <name type="synonym">Lupinus termis</name>
    <dbReference type="NCBI Taxonomy" id="3870"/>
    <lineage>
        <taxon>Eukaryota</taxon>
        <taxon>Viridiplantae</taxon>
        <taxon>Streptophyta</taxon>
        <taxon>Embryophyta</taxon>
        <taxon>Tracheophyta</taxon>
        <taxon>Spermatophyta</taxon>
        <taxon>Magnoliopsida</taxon>
        <taxon>eudicotyledons</taxon>
        <taxon>Gunneridae</taxon>
        <taxon>Pentapetalae</taxon>
        <taxon>rosids</taxon>
        <taxon>fabids</taxon>
        <taxon>Fabales</taxon>
        <taxon>Fabaceae</taxon>
        <taxon>Papilionoideae</taxon>
        <taxon>50 kb inversion clade</taxon>
        <taxon>genistoids sensu lato</taxon>
        <taxon>core genistoids</taxon>
        <taxon>Genisteae</taxon>
        <taxon>Lupinus</taxon>
    </lineage>
</organism>
<proteinExistence type="inferred from homology"/>
<keyword evidence="5" id="KW-1185">Reference proteome</keyword>
<feature type="domain" description="Bifunctional inhibitor/plant lipid transfer protein/seed storage helical" evidence="3">
    <location>
        <begin position="22"/>
        <end position="61"/>
    </location>
</feature>
<dbReference type="InterPro" id="IPR016140">
    <property type="entry name" value="Bifunc_inhib/LTP/seed_store"/>
</dbReference>
<accession>A0A6A4QET6</accession>
<dbReference type="Proteomes" id="UP000447434">
    <property type="component" value="Chromosome 6"/>
</dbReference>
<dbReference type="Gene3D" id="1.10.110.10">
    <property type="entry name" value="Plant lipid-transfer and hydrophobic proteins"/>
    <property type="match status" value="1"/>
</dbReference>
<name>A0A6A4QET6_LUPAL</name>
<evidence type="ECO:0000256" key="1">
    <source>
        <dbReference type="ARBA" id="ARBA00009748"/>
    </source>
</evidence>
<reference evidence="5" key="1">
    <citation type="journal article" date="2020" name="Nat. Commun.">
        <title>Genome sequence of the cluster root forming white lupin.</title>
        <authorList>
            <person name="Hufnagel B."/>
            <person name="Marques A."/>
            <person name="Soriano A."/>
            <person name="Marques L."/>
            <person name="Divol F."/>
            <person name="Doumas P."/>
            <person name="Sallet E."/>
            <person name="Mancinotti D."/>
            <person name="Carrere S."/>
            <person name="Marande W."/>
            <person name="Arribat S."/>
            <person name="Keller J."/>
            <person name="Huneau C."/>
            <person name="Blein T."/>
            <person name="Aime D."/>
            <person name="Laguerre M."/>
            <person name="Taylor J."/>
            <person name="Schubert V."/>
            <person name="Nelson M."/>
            <person name="Geu-Flores F."/>
            <person name="Crespi M."/>
            <person name="Gallardo-Guerrero K."/>
            <person name="Delaux P.-M."/>
            <person name="Salse J."/>
            <person name="Berges H."/>
            <person name="Guyot R."/>
            <person name="Gouzy J."/>
            <person name="Peret B."/>
        </authorList>
    </citation>
    <scope>NUCLEOTIDE SEQUENCE [LARGE SCALE GENOMIC DNA]</scope>
    <source>
        <strain evidence="5">cv. Amiga</strain>
    </source>
</reference>
<comment type="caution">
    <text evidence="4">The sequence shown here is derived from an EMBL/GenBank/DDBJ whole genome shotgun (WGS) entry which is preliminary data.</text>
</comment>
<evidence type="ECO:0000313" key="4">
    <source>
        <dbReference type="EMBL" id="KAE9612133.1"/>
    </source>
</evidence>
<dbReference type="EMBL" id="WOCE01000006">
    <property type="protein sequence ID" value="KAE9612133.1"/>
    <property type="molecule type" value="Genomic_DNA"/>
</dbReference>
<dbReference type="Pfam" id="PF14368">
    <property type="entry name" value="LTP_2"/>
    <property type="match status" value="1"/>
</dbReference>
<evidence type="ECO:0000256" key="2">
    <source>
        <dbReference type="ARBA" id="ARBA00023157"/>
    </source>
</evidence>
<dbReference type="InterPro" id="IPR036312">
    <property type="entry name" value="Bifun_inhib/LTP/seed_sf"/>
</dbReference>
<dbReference type="AlphaFoldDB" id="A0A6A4QET6"/>
<dbReference type="PANTHER" id="PTHR33076">
    <property type="entry name" value="NON-SPECIFIC LIPID-TRANSFER PROTEIN 2-RELATED"/>
    <property type="match status" value="1"/>
</dbReference>
<keyword evidence="2" id="KW-1015">Disulfide bond</keyword>
<dbReference type="OrthoDB" id="1403824at2759"/>
<comment type="similarity">
    <text evidence="1">Belongs to the plant LTP family.</text>
</comment>
<protein>
    <submittedName>
        <fullName evidence="4">Putative bifunctional inhibitor/plant lipid transfer protein/seed storage helical</fullName>
    </submittedName>
</protein>
<evidence type="ECO:0000259" key="3">
    <source>
        <dbReference type="Pfam" id="PF14368"/>
    </source>
</evidence>
<sequence length="86" mass="9236">MKNVFVDFVTLVAIILVIVELGESFTCDDLKKRINPCVSYVTGKGGNAPSRECCNGIQVLAGQAPTTYDSKVPGIKVDLANSVFKQ</sequence>
<dbReference type="GO" id="GO:0008289">
    <property type="term" value="F:lipid binding"/>
    <property type="evidence" value="ECO:0007669"/>
    <property type="project" value="InterPro"/>
</dbReference>
<dbReference type="InterPro" id="IPR000528">
    <property type="entry name" value="Plant_nsLTP"/>
</dbReference>
<gene>
    <name evidence="4" type="ORF">Lalb_Chr06g0169711</name>
</gene>
<evidence type="ECO:0000313" key="5">
    <source>
        <dbReference type="Proteomes" id="UP000447434"/>
    </source>
</evidence>